<evidence type="ECO:0000313" key="3">
    <source>
        <dbReference type="Proteomes" id="UP000236291"/>
    </source>
</evidence>
<proteinExistence type="predicted"/>
<accession>A0A2K3LV42</accession>
<dbReference type="EMBL" id="ASHM01041936">
    <property type="protein sequence ID" value="PNX82411.1"/>
    <property type="molecule type" value="Genomic_DNA"/>
</dbReference>
<dbReference type="Proteomes" id="UP000236291">
    <property type="component" value="Unassembled WGS sequence"/>
</dbReference>
<sequence length="27" mass="2746">VIDVLHPGRANVSKTKAGDAAKGGKKK</sequence>
<organism evidence="2 3">
    <name type="scientific">Trifolium pratense</name>
    <name type="common">Red clover</name>
    <dbReference type="NCBI Taxonomy" id="57577"/>
    <lineage>
        <taxon>Eukaryota</taxon>
        <taxon>Viridiplantae</taxon>
        <taxon>Streptophyta</taxon>
        <taxon>Embryophyta</taxon>
        <taxon>Tracheophyta</taxon>
        <taxon>Spermatophyta</taxon>
        <taxon>Magnoliopsida</taxon>
        <taxon>eudicotyledons</taxon>
        <taxon>Gunneridae</taxon>
        <taxon>Pentapetalae</taxon>
        <taxon>rosids</taxon>
        <taxon>fabids</taxon>
        <taxon>Fabales</taxon>
        <taxon>Fabaceae</taxon>
        <taxon>Papilionoideae</taxon>
        <taxon>50 kb inversion clade</taxon>
        <taxon>NPAAA clade</taxon>
        <taxon>Hologalegina</taxon>
        <taxon>IRL clade</taxon>
        <taxon>Trifolieae</taxon>
        <taxon>Trifolium</taxon>
    </lineage>
</organism>
<reference evidence="2 3" key="2">
    <citation type="journal article" date="2017" name="Front. Plant Sci.">
        <title>Gene Classification and Mining of Molecular Markers Useful in Red Clover (Trifolium pratense) Breeding.</title>
        <authorList>
            <person name="Istvanek J."/>
            <person name="Dluhosova J."/>
            <person name="Dluhos P."/>
            <person name="Patkova L."/>
            <person name="Nedelnik J."/>
            <person name="Repkova J."/>
        </authorList>
    </citation>
    <scope>NUCLEOTIDE SEQUENCE [LARGE SCALE GENOMIC DNA]</scope>
    <source>
        <strain evidence="3">cv. Tatra</strain>
        <tissue evidence="2">Young leaves</tissue>
    </source>
</reference>
<name>A0A2K3LV42_TRIPR</name>
<gene>
    <name evidence="2" type="ORF">L195_g038440</name>
</gene>
<comment type="caution">
    <text evidence="2">The sequence shown here is derived from an EMBL/GenBank/DDBJ whole genome shotgun (WGS) entry which is preliminary data.</text>
</comment>
<dbReference type="AlphaFoldDB" id="A0A2K3LV42"/>
<evidence type="ECO:0000256" key="1">
    <source>
        <dbReference type="SAM" id="MobiDB-lite"/>
    </source>
</evidence>
<protein>
    <submittedName>
        <fullName evidence="2">Uncharacterized protein</fullName>
    </submittedName>
</protein>
<evidence type="ECO:0000313" key="2">
    <source>
        <dbReference type="EMBL" id="PNX82411.1"/>
    </source>
</evidence>
<feature type="non-terminal residue" evidence="2">
    <location>
        <position position="1"/>
    </location>
</feature>
<reference evidence="2 3" key="1">
    <citation type="journal article" date="2014" name="Am. J. Bot.">
        <title>Genome assembly and annotation for red clover (Trifolium pratense; Fabaceae).</title>
        <authorList>
            <person name="Istvanek J."/>
            <person name="Jaros M."/>
            <person name="Krenek A."/>
            <person name="Repkova J."/>
        </authorList>
    </citation>
    <scope>NUCLEOTIDE SEQUENCE [LARGE SCALE GENOMIC DNA]</scope>
    <source>
        <strain evidence="3">cv. Tatra</strain>
        <tissue evidence="2">Young leaves</tissue>
    </source>
</reference>
<feature type="region of interest" description="Disordered" evidence="1">
    <location>
        <begin position="1"/>
        <end position="27"/>
    </location>
</feature>